<name>A0A6A0AWB9_9ACTN</name>
<comment type="caution">
    <text evidence="2">The sequence shown here is derived from an EMBL/GenBank/DDBJ whole genome shotgun (WGS) entry which is preliminary data.</text>
</comment>
<gene>
    <name evidence="2" type="ORF">SCWH03_34550</name>
</gene>
<feature type="compositionally biased region" description="Gly residues" evidence="1">
    <location>
        <begin position="47"/>
        <end position="57"/>
    </location>
</feature>
<protein>
    <submittedName>
        <fullName evidence="2">Uncharacterized protein</fullName>
    </submittedName>
</protein>
<feature type="compositionally biased region" description="Basic and acidic residues" evidence="1">
    <location>
        <begin position="60"/>
        <end position="70"/>
    </location>
</feature>
<reference evidence="2 3" key="1">
    <citation type="submission" date="2020-02" db="EMBL/GenBank/DDBJ databases">
        <title>Whole Genome Shotgun Sequence of Streptomyces sp. strain CWH03.</title>
        <authorList>
            <person name="Dohra H."/>
            <person name="Kodani S."/>
            <person name="Yamamura H."/>
        </authorList>
    </citation>
    <scope>NUCLEOTIDE SEQUENCE [LARGE SCALE GENOMIC DNA]</scope>
    <source>
        <strain evidence="2 3">CWH03</strain>
    </source>
</reference>
<proteinExistence type="predicted"/>
<dbReference type="AlphaFoldDB" id="A0A6A0AWB9"/>
<evidence type="ECO:0000313" key="3">
    <source>
        <dbReference type="Proteomes" id="UP000484988"/>
    </source>
</evidence>
<sequence length="79" mass="8319">MTRPDRWWRRSSSPADADGGGAWCRAGPGARQDLCETGNGVRTGVRTGDGTGDGTGQGRDPQDEAHDLDGGRAGTHRRV</sequence>
<dbReference type="EMBL" id="BLLG01000009">
    <property type="protein sequence ID" value="GFH37219.1"/>
    <property type="molecule type" value="Genomic_DNA"/>
</dbReference>
<evidence type="ECO:0000313" key="2">
    <source>
        <dbReference type="EMBL" id="GFH37219.1"/>
    </source>
</evidence>
<dbReference type="Proteomes" id="UP000484988">
    <property type="component" value="Unassembled WGS sequence"/>
</dbReference>
<accession>A0A6A0AWB9</accession>
<evidence type="ECO:0000256" key="1">
    <source>
        <dbReference type="SAM" id="MobiDB-lite"/>
    </source>
</evidence>
<keyword evidence="3" id="KW-1185">Reference proteome</keyword>
<feature type="compositionally biased region" description="Low complexity" evidence="1">
    <location>
        <begin position="37"/>
        <end position="46"/>
    </location>
</feature>
<organism evidence="2 3">
    <name type="scientific">Streptomyces pacificus</name>
    <dbReference type="NCBI Taxonomy" id="2705029"/>
    <lineage>
        <taxon>Bacteria</taxon>
        <taxon>Bacillati</taxon>
        <taxon>Actinomycetota</taxon>
        <taxon>Actinomycetes</taxon>
        <taxon>Kitasatosporales</taxon>
        <taxon>Streptomycetaceae</taxon>
        <taxon>Streptomyces</taxon>
    </lineage>
</organism>
<feature type="region of interest" description="Disordered" evidence="1">
    <location>
        <begin position="1"/>
        <end position="79"/>
    </location>
</feature>